<proteinExistence type="predicted"/>
<feature type="compositionally biased region" description="Basic and acidic residues" evidence="1">
    <location>
        <begin position="304"/>
        <end position="316"/>
    </location>
</feature>
<feature type="region of interest" description="Disordered" evidence="1">
    <location>
        <begin position="158"/>
        <end position="188"/>
    </location>
</feature>
<reference evidence="2 3" key="1">
    <citation type="submission" date="2019-01" db="EMBL/GenBank/DDBJ databases">
        <title>A draft genome assembly of the solar-powered sea slug Elysia chlorotica.</title>
        <authorList>
            <person name="Cai H."/>
            <person name="Li Q."/>
            <person name="Fang X."/>
            <person name="Li J."/>
            <person name="Curtis N.E."/>
            <person name="Altenburger A."/>
            <person name="Shibata T."/>
            <person name="Feng M."/>
            <person name="Maeda T."/>
            <person name="Schwartz J.A."/>
            <person name="Shigenobu S."/>
            <person name="Lundholm N."/>
            <person name="Nishiyama T."/>
            <person name="Yang H."/>
            <person name="Hasebe M."/>
            <person name="Li S."/>
            <person name="Pierce S.K."/>
            <person name="Wang J."/>
        </authorList>
    </citation>
    <scope>NUCLEOTIDE SEQUENCE [LARGE SCALE GENOMIC DNA]</scope>
    <source>
        <strain evidence="2">EC2010</strain>
        <tissue evidence="2">Whole organism of an adult</tissue>
    </source>
</reference>
<feature type="compositionally biased region" description="Low complexity" evidence="1">
    <location>
        <begin position="97"/>
        <end position="115"/>
    </location>
</feature>
<keyword evidence="3" id="KW-1185">Reference proteome</keyword>
<evidence type="ECO:0000313" key="2">
    <source>
        <dbReference type="EMBL" id="RUS87737.1"/>
    </source>
</evidence>
<feature type="compositionally biased region" description="Low complexity" evidence="1">
    <location>
        <begin position="263"/>
        <end position="279"/>
    </location>
</feature>
<feature type="compositionally biased region" description="Polar residues" evidence="1">
    <location>
        <begin position="220"/>
        <end position="244"/>
    </location>
</feature>
<evidence type="ECO:0000256" key="1">
    <source>
        <dbReference type="SAM" id="MobiDB-lite"/>
    </source>
</evidence>
<protein>
    <submittedName>
        <fullName evidence="2">Uncharacterized protein</fullName>
    </submittedName>
</protein>
<organism evidence="2 3">
    <name type="scientific">Elysia chlorotica</name>
    <name type="common">Eastern emerald elysia</name>
    <name type="synonym">Sea slug</name>
    <dbReference type="NCBI Taxonomy" id="188477"/>
    <lineage>
        <taxon>Eukaryota</taxon>
        <taxon>Metazoa</taxon>
        <taxon>Spiralia</taxon>
        <taxon>Lophotrochozoa</taxon>
        <taxon>Mollusca</taxon>
        <taxon>Gastropoda</taxon>
        <taxon>Heterobranchia</taxon>
        <taxon>Euthyneura</taxon>
        <taxon>Panpulmonata</taxon>
        <taxon>Sacoglossa</taxon>
        <taxon>Placobranchoidea</taxon>
        <taxon>Plakobranchidae</taxon>
        <taxon>Elysia</taxon>
    </lineage>
</organism>
<dbReference type="AlphaFoldDB" id="A0A3S1BND7"/>
<feature type="compositionally biased region" description="Low complexity" evidence="1">
    <location>
        <begin position="168"/>
        <end position="183"/>
    </location>
</feature>
<gene>
    <name evidence="2" type="ORF">EGW08_004483</name>
</gene>
<feature type="non-terminal residue" evidence="2">
    <location>
        <position position="1"/>
    </location>
</feature>
<accession>A0A3S1BND7</accession>
<dbReference type="OrthoDB" id="4703at2759"/>
<comment type="caution">
    <text evidence="2">The sequence shown here is derived from an EMBL/GenBank/DDBJ whole genome shotgun (WGS) entry which is preliminary data.</text>
</comment>
<dbReference type="EMBL" id="RQTK01000102">
    <property type="protein sequence ID" value="RUS87737.1"/>
    <property type="molecule type" value="Genomic_DNA"/>
</dbReference>
<dbReference type="Proteomes" id="UP000271974">
    <property type="component" value="Unassembled WGS sequence"/>
</dbReference>
<evidence type="ECO:0000313" key="3">
    <source>
        <dbReference type="Proteomes" id="UP000271974"/>
    </source>
</evidence>
<feature type="region of interest" description="Disordered" evidence="1">
    <location>
        <begin position="209"/>
        <end position="329"/>
    </location>
</feature>
<sequence length="422" mass="45115">SLGRRRKAQFVIHNNTATTWDADFCPFSQVAVTCDANGQVKVILVDMDKLTLEKGLPSCSMDKILACPTAVVYRTRIECDGKTDSPASASDSKQRVSNLKSEPLPSNLSSPCPNSQTESNENGVDAVTKDGDHDSLRDAMRNLSAQLVTLDEECLLKSESDGQGQKNSTSIIQASTSSTVSSTQGGGTSGTFNGTQLCGIANGDTTVPNGVGVKNGADFDSNQPQHSNGSNNVQVCGQSDSGSAVESRGSMKVRSKAKGDPGSGNRSKNSQKNSSTQNNHHCSEEPSEIGGASCENSGSISRSKQRETDRQKDMGHGETNTSREITKGTDAAKLESSIGGEIFHFESFKAPFKVKFDKAKTVEELNNPHNQLVYRVRLNPNPEGCLWLASGGQAGLLRLDDLSPMLKDKRPEVKKLRAKVKT</sequence>
<name>A0A3S1BND7_ELYCH</name>
<feature type="region of interest" description="Disordered" evidence="1">
    <location>
        <begin position="81"/>
        <end position="134"/>
    </location>
</feature>